<sequence>MNRSTLEGQTAPEESYLHVGGNGLDMGRGVLQTKLLKLKPAVDEMFPEGTGPYVDLDEAGGSTRFLMDLTANEKAVHADFCNEFDDDDIE</sequence>
<gene>
    <name evidence="5" type="primary">LOC123614787</name>
</gene>
<proteinExistence type="inferred from homology"/>
<evidence type="ECO:0000313" key="5">
    <source>
        <dbReference type="RefSeq" id="XP_045367275.1"/>
    </source>
</evidence>
<organism evidence="5">
    <name type="scientific">Camelus bactrianus</name>
    <name type="common">Bactrian camel</name>
    <dbReference type="NCBI Taxonomy" id="9837"/>
    <lineage>
        <taxon>Eukaryota</taxon>
        <taxon>Metazoa</taxon>
        <taxon>Chordata</taxon>
        <taxon>Craniata</taxon>
        <taxon>Vertebrata</taxon>
        <taxon>Euteleostomi</taxon>
        <taxon>Mammalia</taxon>
        <taxon>Eutheria</taxon>
        <taxon>Laurasiatheria</taxon>
        <taxon>Artiodactyla</taxon>
        <taxon>Tylopoda</taxon>
        <taxon>Camelidae</taxon>
        <taxon>Camelus</taxon>
    </lineage>
</organism>
<evidence type="ECO:0000256" key="1">
    <source>
        <dbReference type="ARBA" id="ARBA00009162"/>
    </source>
</evidence>
<reference evidence="5" key="1">
    <citation type="submission" date="2025-08" db="UniProtKB">
        <authorList>
            <consortium name="RefSeq"/>
        </authorList>
    </citation>
    <scope>IDENTIFICATION</scope>
    <source>
        <tissue evidence="5">Blood</tissue>
    </source>
</reference>
<dbReference type="InterPro" id="IPR029391">
    <property type="entry name" value="CSN9_metazoa"/>
</dbReference>
<dbReference type="AlphaFoldDB" id="A0A9W3FV65"/>
<dbReference type="Pfam" id="PF15004">
    <property type="entry name" value="MYEOV2"/>
    <property type="match status" value="1"/>
</dbReference>
<comment type="similarity">
    <text evidence="1">Belongs to the CSN9 family.</text>
</comment>
<accession>A0A9W3FV65</accession>
<dbReference type="RefSeq" id="XP_045367275.1">
    <property type="nucleotide sequence ID" value="XM_045511319.1"/>
</dbReference>
<evidence type="ECO:0000256" key="2">
    <source>
        <dbReference type="ARBA" id="ARBA00014874"/>
    </source>
</evidence>
<dbReference type="PANTHER" id="PTHR28562">
    <property type="entry name" value="COP9 SIGNALOSOME COMPLEX SUBUNIT 9"/>
    <property type="match status" value="1"/>
</dbReference>
<name>A0A9W3FV65_CAMBA</name>
<keyword evidence="3" id="KW-0736">Signalosome</keyword>
<evidence type="ECO:0000256" key="3">
    <source>
        <dbReference type="ARBA" id="ARBA00022790"/>
    </source>
</evidence>
<dbReference type="GO" id="GO:0008180">
    <property type="term" value="C:COP9 signalosome"/>
    <property type="evidence" value="ECO:0007669"/>
    <property type="project" value="UniProtKB-KW"/>
</dbReference>
<protein>
    <recommendedName>
        <fullName evidence="2">COP9 signalosome complex subunit 9</fullName>
    </recommendedName>
</protein>
<evidence type="ECO:0000256" key="4">
    <source>
        <dbReference type="SAM" id="MobiDB-lite"/>
    </source>
</evidence>
<feature type="region of interest" description="Disordered" evidence="4">
    <location>
        <begin position="1"/>
        <end position="22"/>
    </location>
</feature>